<evidence type="ECO:0000313" key="11">
    <source>
        <dbReference type="Proteomes" id="UP000260823"/>
    </source>
</evidence>
<keyword evidence="6" id="KW-0560">Oxidoreductase</keyword>
<dbReference type="PROSITE" id="PS51257">
    <property type="entry name" value="PROKAR_LIPOPROTEIN"/>
    <property type="match status" value="1"/>
</dbReference>
<accession>A0A3E2NT09</accession>
<dbReference type="Pfam" id="PF00034">
    <property type="entry name" value="Cytochrom_C"/>
    <property type="match status" value="1"/>
</dbReference>
<evidence type="ECO:0000256" key="6">
    <source>
        <dbReference type="ARBA" id="ARBA00023002"/>
    </source>
</evidence>
<dbReference type="Gene3D" id="2.140.10.10">
    <property type="entry name" value="Quinoprotein alcohol dehydrogenase-like superfamily"/>
    <property type="match status" value="2"/>
</dbReference>
<dbReference type="AlphaFoldDB" id="A0A3E2NT09"/>
<dbReference type="InterPro" id="IPR011047">
    <property type="entry name" value="Quinoprotein_ADH-like_sf"/>
</dbReference>
<keyword evidence="5" id="KW-0732">Signal</keyword>
<dbReference type="InterPro" id="IPR017511">
    <property type="entry name" value="PQQ_mDH"/>
</dbReference>
<keyword evidence="4 8" id="KW-0479">Metal-binding</keyword>
<dbReference type="GO" id="GO:0016020">
    <property type="term" value="C:membrane"/>
    <property type="evidence" value="ECO:0007669"/>
    <property type="project" value="InterPro"/>
</dbReference>
<name>A0A3E2NT09_9SPHI</name>
<dbReference type="Proteomes" id="UP000260823">
    <property type="component" value="Unassembled WGS sequence"/>
</dbReference>
<dbReference type="RefSeq" id="WP_117380977.1">
    <property type="nucleotide sequence ID" value="NZ_QWDE01000001.1"/>
</dbReference>
<dbReference type="InterPro" id="IPR009056">
    <property type="entry name" value="Cyt_c-like_dom"/>
</dbReference>
<comment type="similarity">
    <text evidence="2">Belongs to the bacterial PQQ dehydrogenase family.</text>
</comment>
<dbReference type="SUPFAM" id="SSF50998">
    <property type="entry name" value="Quinoprotein alcohol dehydrogenase-like"/>
    <property type="match status" value="1"/>
</dbReference>
<dbReference type="GO" id="GO:0046872">
    <property type="term" value="F:metal ion binding"/>
    <property type="evidence" value="ECO:0007669"/>
    <property type="project" value="UniProtKB-KW"/>
</dbReference>
<protein>
    <submittedName>
        <fullName evidence="10">Pyrroloquinoline quinone-dependent dehydrogenase</fullName>
    </submittedName>
</protein>
<feature type="domain" description="Cytochrome c" evidence="9">
    <location>
        <begin position="478"/>
        <end position="553"/>
    </location>
</feature>
<dbReference type="SUPFAM" id="SSF46626">
    <property type="entry name" value="Cytochrome c"/>
    <property type="match status" value="1"/>
</dbReference>
<evidence type="ECO:0000256" key="7">
    <source>
        <dbReference type="ARBA" id="ARBA00023004"/>
    </source>
</evidence>
<gene>
    <name evidence="10" type="ORF">DYU05_00150</name>
</gene>
<evidence type="ECO:0000256" key="8">
    <source>
        <dbReference type="PROSITE-ProRule" id="PRU00433"/>
    </source>
</evidence>
<dbReference type="PANTHER" id="PTHR32303">
    <property type="entry name" value="QUINOPROTEIN ALCOHOL DEHYDROGENASE (CYTOCHROME C)"/>
    <property type="match status" value="1"/>
</dbReference>
<dbReference type="GO" id="GO:0009055">
    <property type="term" value="F:electron transfer activity"/>
    <property type="evidence" value="ECO:0007669"/>
    <property type="project" value="InterPro"/>
</dbReference>
<dbReference type="GO" id="GO:0048038">
    <property type="term" value="F:quinone binding"/>
    <property type="evidence" value="ECO:0007669"/>
    <property type="project" value="InterPro"/>
</dbReference>
<evidence type="ECO:0000259" key="9">
    <source>
        <dbReference type="PROSITE" id="PS51007"/>
    </source>
</evidence>
<organism evidence="10 11">
    <name type="scientific">Mucilaginibacter terrenus</name>
    <dbReference type="NCBI Taxonomy" id="2482727"/>
    <lineage>
        <taxon>Bacteria</taxon>
        <taxon>Pseudomonadati</taxon>
        <taxon>Bacteroidota</taxon>
        <taxon>Sphingobacteriia</taxon>
        <taxon>Sphingobacteriales</taxon>
        <taxon>Sphingobacteriaceae</taxon>
        <taxon>Mucilaginibacter</taxon>
    </lineage>
</organism>
<dbReference type="InterPro" id="IPR018391">
    <property type="entry name" value="PQQ_b-propeller_rpt"/>
</dbReference>
<dbReference type="EMBL" id="QWDE01000001">
    <property type="protein sequence ID" value="RFZ84087.1"/>
    <property type="molecule type" value="Genomic_DNA"/>
</dbReference>
<dbReference type="InterPro" id="IPR002372">
    <property type="entry name" value="PQQ_rpt_dom"/>
</dbReference>
<dbReference type="Pfam" id="PF01011">
    <property type="entry name" value="PQQ"/>
    <property type="match status" value="2"/>
</dbReference>
<comment type="caution">
    <text evidence="10">The sequence shown here is derived from an EMBL/GenBank/DDBJ whole genome shotgun (WGS) entry which is preliminary data.</text>
</comment>
<proteinExistence type="inferred from homology"/>
<dbReference type="GO" id="GO:0020037">
    <property type="term" value="F:heme binding"/>
    <property type="evidence" value="ECO:0007669"/>
    <property type="project" value="InterPro"/>
</dbReference>
<evidence type="ECO:0000256" key="4">
    <source>
        <dbReference type="ARBA" id="ARBA00022723"/>
    </source>
</evidence>
<sequence>MKKYISYGLFSVVLLVAGCLGEDKYSTWQQYRGSNENIHYTSLKQVDTANVKQLTMAWEYHTRDADTVNKSQIQCNPIIIDGVLYGTTPQMKLFAINAATGQEKWKFNPFDSLESNKRSFFIMNNCRGVAYWADGDDKRILYTAGPYLYAINAVNGKPVKSFGDNGKIDLHDGLDRDVKDFFVTATSPPIIYNDIMIAGTRVDEGAHAAPGHIRGFDVRTGKRKWIFHTIPYPGEPGYETWEDKNAYKFIGGSNAWGGFSLDKDRGIVYGCTGSASYDFYGGKRLGNNLYADCILALDANTGKLKWHFQDIHHDVWDKDIPAPPMLVKIKGQDAVAVTTKAGFIFAFDRVTGKPVYEIKETPVPTATDLIGEKLSPTQPIPTMPASFMRQNMTEKDINPYLPDSSLQKVKKAFAGYHHGNVFNSISLNGTIVFPGLDGGAEWGGPSYDPETSVLYVNANQMAWIIQATKVNEAAAHETNLQAGERIFRANCMTCHGADRKGSGTFPSLVNINRKYTAAAFDTLVQSGRRMMPAFRQLKPVERKALASFILNINADQPKAFVNQENKADDVYKMPYSIVGYNKFLTTDGKPAIAPPWGTLSAVNLNTGKYIWQKPLGDDPEFPHGSVQSGTENYGASVITKGGLLFIAATKDGKFRAFNKRNGKLLWEVALPAPGFATPSVYKVNHKQYIVIACGGGKMGTRSGDSYVAFALPDKK</sequence>
<reference evidence="10 11" key="1">
    <citation type="submission" date="2018-08" db="EMBL/GenBank/DDBJ databases">
        <title>Mucilaginibacter terrae sp. nov., isolated from manganese diggings.</title>
        <authorList>
            <person name="Huang Y."/>
            <person name="Zhou Z."/>
        </authorList>
    </citation>
    <scope>NUCLEOTIDE SEQUENCE [LARGE SCALE GENOMIC DNA]</scope>
    <source>
        <strain evidence="10 11">ZH6</strain>
    </source>
</reference>
<dbReference type="PANTHER" id="PTHR32303:SF4">
    <property type="entry name" value="QUINOPROTEIN GLUCOSE DEHYDROGENASE"/>
    <property type="match status" value="1"/>
</dbReference>
<evidence type="ECO:0000313" key="10">
    <source>
        <dbReference type="EMBL" id="RFZ84087.1"/>
    </source>
</evidence>
<dbReference type="GO" id="GO:0008876">
    <property type="term" value="F:quinoprotein glucose dehydrogenase activity"/>
    <property type="evidence" value="ECO:0007669"/>
    <property type="project" value="TreeGrafter"/>
</dbReference>
<dbReference type="Gene3D" id="1.10.760.10">
    <property type="entry name" value="Cytochrome c-like domain"/>
    <property type="match status" value="1"/>
</dbReference>
<keyword evidence="7 8" id="KW-0408">Iron</keyword>
<dbReference type="CDD" id="cd10280">
    <property type="entry name" value="PQQ_mGDH"/>
    <property type="match status" value="1"/>
</dbReference>
<dbReference type="InterPro" id="IPR036909">
    <property type="entry name" value="Cyt_c-like_dom_sf"/>
</dbReference>
<dbReference type="SMART" id="SM00564">
    <property type="entry name" value="PQQ"/>
    <property type="match status" value="6"/>
</dbReference>
<dbReference type="PROSITE" id="PS51007">
    <property type="entry name" value="CYTC"/>
    <property type="match status" value="1"/>
</dbReference>
<keyword evidence="11" id="KW-1185">Reference proteome</keyword>
<evidence type="ECO:0000256" key="1">
    <source>
        <dbReference type="ARBA" id="ARBA00001931"/>
    </source>
</evidence>
<evidence type="ECO:0000256" key="3">
    <source>
        <dbReference type="ARBA" id="ARBA00022617"/>
    </source>
</evidence>
<comment type="cofactor">
    <cofactor evidence="1">
        <name>pyrroloquinoline quinone</name>
        <dbReference type="ChEBI" id="CHEBI:58442"/>
    </cofactor>
</comment>
<dbReference type="OrthoDB" id="9794322at2"/>
<evidence type="ECO:0000256" key="2">
    <source>
        <dbReference type="ARBA" id="ARBA00008156"/>
    </source>
</evidence>
<evidence type="ECO:0000256" key="5">
    <source>
        <dbReference type="ARBA" id="ARBA00022729"/>
    </source>
</evidence>
<keyword evidence="3 8" id="KW-0349">Heme</keyword>